<evidence type="ECO:0000259" key="3">
    <source>
        <dbReference type="Pfam" id="PF06439"/>
    </source>
</evidence>
<evidence type="ECO:0000256" key="1">
    <source>
        <dbReference type="SAM" id="MobiDB-lite"/>
    </source>
</evidence>
<evidence type="ECO:0000256" key="2">
    <source>
        <dbReference type="SAM" id="SignalP"/>
    </source>
</evidence>
<sequence length="255" mass="27857" precursor="true">MRRARVIAAAALSTALIAPVAAPPARAGTDAKADEGGWITLFGPGAGLEAFREPHGDWRVVGSSRLDPEDPRHLASEPGSGVMINDPPGRTRNLDTVEEFGDVEVEIEYMLPEGSNAGVKFVGLYEIQMYDSFGEEIDATGNGGVYPRAELLPRYHHIDEGFPPMVNASKAPGEWQVLRATFRAPRFDDSGEKVANARVERAELNGRLIHEDLEVPYPTGHAWRTKAERATGPLFLQADHGPVAFRSVRVRPLDR</sequence>
<dbReference type="EMBL" id="CP036426">
    <property type="protein sequence ID" value="QDV35040.1"/>
    <property type="molecule type" value="Genomic_DNA"/>
</dbReference>
<feature type="region of interest" description="Disordered" evidence="1">
    <location>
        <begin position="63"/>
        <end position="92"/>
    </location>
</feature>
<reference evidence="4 5" key="1">
    <citation type="submission" date="2019-02" db="EMBL/GenBank/DDBJ databases">
        <title>Deep-cultivation of Planctomycetes and their phenomic and genomic characterization uncovers novel biology.</title>
        <authorList>
            <person name="Wiegand S."/>
            <person name="Jogler M."/>
            <person name="Boedeker C."/>
            <person name="Pinto D."/>
            <person name="Vollmers J."/>
            <person name="Rivas-Marin E."/>
            <person name="Kohn T."/>
            <person name="Peeters S.H."/>
            <person name="Heuer A."/>
            <person name="Rast P."/>
            <person name="Oberbeckmann S."/>
            <person name="Bunk B."/>
            <person name="Jeske O."/>
            <person name="Meyerdierks A."/>
            <person name="Storesund J.E."/>
            <person name="Kallscheuer N."/>
            <person name="Luecker S."/>
            <person name="Lage O.M."/>
            <person name="Pohl T."/>
            <person name="Merkel B.J."/>
            <person name="Hornburger P."/>
            <person name="Mueller R.-W."/>
            <person name="Bruemmer F."/>
            <person name="Labrenz M."/>
            <person name="Spormann A.M."/>
            <person name="Op den Camp H."/>
            <person name="Overmann J."/>
            <person name="Amann R."/>
            <person name="Jetten M.S.M."/>
            <person name="Mascher T."/>
            <person name="Medema M.H."/>
            <person name="Devos D.P."/>
            <person name="Kaster A.-K."/>
            <person name="Ovreas L."/>
            <person name="Rohde M."/>
            <person name="Galperin M.Y."/>
            <person name="Jogler C."/>
        </authorList>
    </citation>
    <scope>NUCLEOTIDE SEQUENCE [LARGE SCALE GENOMIC DNA]</scope>
    <source>
        <strain evidence="4 5">ElP</strain>
    </source>
</reference>
<dbReference type="KEGG" id="tpla:ElP_29390"/>
<keyword evidence="5" id="KW-1185">Reference proteome</keyword>
<proteinExistence type="predicted"/>
<dbReference type="Pfam" id="PF06439">
    <property type="entry name" value="3keto-disac_hyd"/>
    <property type="match status" value="1"/>
</dbReference>
<organism evidence="4 5">
    <name type="scientific">Tautonia plasticadhaerens</name>
    <dbReference type="NCBI Taxonomy" id="2527974"/>
    <lineage>
        <taxon>Bacteria</taxon>
        <taxon>Pseudomonadati</taxon>
        <taxon>Planctomycetota</taxon>
        <taxon>Planctomycetia</taxon>
        <taxon>Isosphaerales</taxon>
        <taxon>Isosphaeraceae</taxon>
        <taxon>Tautonia</taxon>
    </lineage>
</organism>
<dbReference type="Proteomes" id="UP000317835">
    <property type="component" value="Chromosome"/>
</dbReference>
<name>A0A518H2J3_9BACT</name>
<evidence type="ECO:0000313" key="5">
    <source>
        <dbReference type="Proteomes" id="UP000317835"/>
    </source>
</evidence>
<dbReference type="Gene3D" id="2.60.120.560">
    <property type="entry name" value="Exo-inulinase, domain 1"/>
    <property type="match status" value="1"/>
</dbReference>
<evidence type="ECO:0000313" key="4">
    <source>
        <dbReference type="EMBL" id="QDV35040.1"/>
    </source>
</evidence>
<keyword evidence="2" id="KW-0732">Signal</keyword>
<dbReference type="InterPro" id="IPR010496">
    <property type="entry name" value="AL/BT2_dom"/>
</dbReference>
<accession>A0A518H2J3</accession>
<gene>
    <name evidence="4" type="ORF">ElP_29390</name>
</gene>
<dbReference type="GO" id="GO:0016787">
    <property type="term" value="F:hydrolase activity"/>
    <property type="evidence" value="ECO:0007669"/>
    <property type="project" value="InterPro"/>
</dbReference>
<protein>
    <recommendedName>
        <fullName evidence="3">3-keto-alpha-glucoside-1,2-lyase/3-keto-2-hydroxy-glucal hydratase domain-containing protein</fullName>
    </recommendedName>
</protein>
<feature type="chain" id="PRO_5021703194" description="3-keto-alpha-glucoside-1,2-lyase/3-keto-2-hydroxy-glucal hydratase domain-containing protein" evidence="2">
    <location>
        <begin position="28"/>
        <end position="255"/>
    </location>
</feature>
<dbReference type="AlphaFoldDB" id="A0A518H2J3"/>
<feature type="domain" description="3-keto-alpha-glucoside-1,2-lyase/3-keto-2-hydroxy-glucal hydratase" evidence="3">
    <location>
        <begin position="37"/>
        <end position="251"/>
    </location>
</feature>
<dbReference type="RefSeq" id="WP_145270358.1">
    <property type="nucleotide sequence ID" value="NZ_CP036426.1"/>
</dbReference>
<feature type="signal peptide" evidence="2">
    <location>
        <begin position="1"/>
        <end position="27"/>
    </location>
</feature>
<feature type="compositionally biased region" description="Basic and acidic residues" evidence="1">
    <location>
        <begin position="66"/>
        <end position="75"/>
    </location>
</feature>
<dbReference type="OrthoDB" id="291497at2"/>